<evidence type="ECO:0000256" key="1">
    <source>
        <dbReference type="ARBA" id="ARBA00006484"/>
    </source>
</evidence>
<dbReference type="PANTHER" id="PTHR44196:SF1">
    <property type="entry name" value="DEHYDROGENASE_REDUCTASE SDR FAMILY MEMBER 7B"/>
    <property type="match status" value="1"/>
</dbReference>
<dbReference type="PANTHER" id="PTHR44196">
    <property type="entry name" value="DEHYDROGENASE/REDUCTASE SDR FAMILY MEMBER 7B"/>
    <property type="match status" value="1"/>
</dbReference>
<gene>
    <name evidence="4" type="primary">adh_1</name>
    <name evidence="4" type="ordered locus">MUL_0819</name>
</gene>
<name>A0PM90_MYCUA</name>
<evidence type="ECO:0000313" key="5">
    <source>
        <dbReference type="Proteomes" id="UP000000765"/>
    </source>
</evidence>
<dbReference type="PRINTS" id="PR00081">
    <property type="entry name" value="GDHRDH"/>
</dbReference>
<dbReference type="PROSITE" id="PS00061">
    <property type="entry name" value="ADH_SHORT"/>
    <property type="match status" value="1"/>
</dbReference>
<dbReference type="GO" id="GO:0016491">
    <property type="term" value="F:oxidoreductase activity"/>
    <property type="evidence" value="ECO:0007669"/>
    <property type="project" value="UniProtKB-KW"/>
</dbReference>
<dbReference type="InterPro" id="IPR013149">
    <property type="entry name" value="ADH-like_C"/>
</dbReference>
<protein>
    <submittedName>
        <fullName evidence="4">Short-chain dehydrogenase Adh_1</fullName>
    </submittedName>
</protein>
<dbReference type="GO" id="GO:0016020">
    <property type="term" value="C:membrane"/>
    <property type="evidence" value="ECO:0007669"/>
    <property type="project" value="TreeGrafter"/>
</dbReference>
<dbReference type="eggNOG" id="COG1063">
    <property type="taxonomic scope" value="Bacteria"/>
</dbReference>
<dbReference type="eggNOG" id="COG0300">
    <property type="taxonomic scope" value="Bacteria"/>
</dbReference>
<proteinExistence type="inferred from homology"/>
<evidence type="ECO:0000313" key="4">
    <source>
        <dbReference type="EMBL" id="ABL03459.1"/>
    </source>
</evidence>
<dbReference type="PRINTS" id="PR00080">
    <property type="entry name" value="SDRFAMILY"/>
</dbReference>
<dbReference type="Pfam" id="PF00107">
    <property type="entry name" value="ADH_zinc_N"/>
    <property type="match status" value="1"/>
</dbReference>
<dbReference type="SUPFAM" id="SSF51735">
    <property type="entry name" value="NAD(P)-binding Rossmann-fold domains"/>
    <property type="match status" value="2"/>
</dbReference>
<dbReference type="InterPro" id="IPR020904">
    <property type="entry name" value="Sc_DH/Rdtase_CS"/>
</dbReference>
<dbReference type="Pfam" id="PF00106">
    <property type="entry name" value="adh_short"/>
    <property type="match status" value="1"/>
</dbReference>
<evidence type="ECO:0000256" key="2">
    <source>
        <dbReference type="ARBA" id="ARBA00023002"/>
    </source>
</evidence>
<dbReference type="Gene3D" id="3.90.180.10">
    <property type="entry name" value="Medium-chain alcohol dehydrogenases, catalytic domain"/>
    <property type="match status" value="1"/>
</dbReference>
<dbReference type="Proteomes" id="UP000000765">
    <property type="component" value="Chromosome"/>
</dbReference>
<comment type="similarity">
    <text evidence="1">Belongs to the short-chain dehydrogenases/reductases (SDR) family.</text>
</comment>
<accession>A0PM90</accession>
<dbReference type="InterPro" id="IPR036291">
    <property type="entry name" value="NAD(P)-bd_dom_sf"/>
</dbReference>
<dbReference type="InterPro" id="IPR002347">
    <property type="entry name" value="SDR_fam"/>
</dbReference>
<reference evidence="4 5" key="1">
    <citation type="journal article" date="2007" name="Genome Res.">
        <title>Reductive evolution and niche adaptation inferred from the genome of Mycobacterium ulcerans, the causative agent of Buruli ulcer.</title>
        <authorList>
            <person name="Stinear T.P."/>
            <person name="Seemann T."/>
            <person name="Pidot S."/>
            <person name="Frigui W."/>
            <person name="Reysset G."/>
            <person name="Garnier T."/>
            <person name="Meurice G."/>
            <person name="Simon D."/>
            <person name="Bouchier C."/>
            <person name="Ma L."/>
            <person name="Tichit M."/>
            <person name="Porter J.L."/>
            <person name="Ryan J."/>
            <person name="Johnson P.D."/>
            <person name="Davies J.K."/>
            <person name="Jenkin G.A."/>
            <person name="Small P.L."/>
            <person name="Jones L.M."/>
            <person name="Tekaia F."/>
            <person name="Laval F."/>
            <person name="Daffe M."/>
            <person name="Parkhill J."/>
            <person name="Cole S.T."/>
        </authorList>
    </citation>
    <scope>NUCLEOTIDE SEQUENCE [LARGE SCALE GENOMIC DNA]</scope>
    <source>
        <strain evidence="4 5">Agy99</strain>
    </source>
</reference>
<dbReference type="Gene3D" id="3.40.50.720">
    <property type="entry name" value="NAD(P)-binding Rossmann-like Domain"/>
    <property type="match status" value="2"/>
</dbReference>
<keyword evidence="2" id="KW-0560">Oxidoreductase</keyword>
<dbReference type="Pfam" id="PF08240">
    <property type="entry name" value="ADH_N"/>
    <property type="match status" value="1"/>
</dbReference>
<dbReference type="HOGENOM" id="CLU_409288_0_0_11"/>
<dbReference type="InterPro" id="IPR011032">
    <property type="entry name" value="GroES-like_sf"/>
</dbReference>
<organism evidence="4 5">
    <name type="scientific">Mycobacterium ulcerans (strain Agy99)</name>
    <dbReference type="NCBI Taxonomy" id="362242"/>
    <lineage>
        <taxon>Bacteria</taxon>
        <taxon>Bacillati</taxon>
        <taxon>Actinomycetota</taxon>
        <taxon>Actinomycetes</taxon>
        <taxon>Mycobacteriales</taxon>
        <taxon>Mycobacteriaceae</taxon>
        <taxon>Mycobacterium</taxon>
        <taxon>Mycobacterium ulcerans group</taxon>
    </lineage>
</organism>
<sequence length="671" mass="71883">MSYTMAGRRVLITGASSGVGAALARMLAARGTTVGLIARRRDRLEEVLADCRKTSPQSVMWVADLCDTAGAARLALQAWQAMGGIDVLVNNAAIPKRREVSALRPTEVEQVMGVNFFAPMRMTLALLPRMLARGSGTIVNVSSVGGRLGIIHESAYCASKFALCGWSESIAVDLAGSGVSVRLIQPGPVDTEIWDRPDNEDPLYRGPKVPADLVAEGIIAAIGSDRFEHYLPEMMALKDIVDAKNADLDTFLTAAAAMIWQLKALVYGVALEPFEIDEPANPLACNLARTPTALRELADPRPLRPDWVITRPRLTGICGSDSKQILLDFGEQDADNALAAFCSFPQVMGHEVVADVVELGPEAGGLEVGQRVVLNPWLSCRPRGIEPPCPACQSGDYSLCWSFTDGGIQPGIHTGVSANVTGGYAELMPAHDSMLFPVPGPISDEAAVFADPFSVSLHAITRHPPPRSGRVLVYGAGSLGLCAIAILRALYPDVAVAVVARFATQGELAGRFGAAKVVAHEPRLAIIEELVAWGGGRLRQALLGLPMAHPGAVDVVYDTVGKPETFEIGVRVLNSRGTLVKAGVHAPGRWEWSPLYFKEISWVGSNAFGVEEVEGVRKHAIAHYFDLVADDRLDLRSMLTHTFALPQWRDAFLAIANQGESGAVKVAFDQR</sequence>
<dbReference type="AlphaFoldDB" id="A0PM90"/>
<feature type="domain" description="Ketoreductase" evidence="3">
    <location>
        <begin position="8"/>
        <end position="192"/>
    </location>
</feature>
<dbReference type="KEGG" id="mul:MUL_0819"/>
<dbReference type="EMBL" id="CP000325">
    <property type="protein sequence ID" value="ABL03459.1"/>
    <property type="molecule type" value="Genomic_DNA"/>
</dbReference>
<dbReference type="InterPro" id="IPR013154">
    <property type="entry name" value="ADH-like_N"/>
</dbReference>
<dbReference type="SUPFAM" id="SSF50129">
    <property type="entry name" value="GroES-like"/>
    <property type="match status" value="1"/>
</dbReference>
<dbReference type="InterPro" id="IPR057326">
    <property type="entry name" value="KR_dom"/>
</dbReference>
<dbReference type="SMART" id="SM00822">
    <property type="entry name" value="PKS_KR"/>
    <property type="match status" value="1"/>
</dbReference>
<evidence type="ECO:0000259" key="3">
    <source>
        <dbReference type="SMART" id="SM00822"/>
    </source>
</evidence>